<dbReference type="InterPro" id="IPR024775">
    <property type="entry name" value="DinB-like"/>
</dbReference>
<evidence type="ECO:0000256" key="4">
    <source>
        <dbReference type="ARBA" id="ARBA00022833"/>
    </source>
</evidence>
<proteinExistence type="inferred from homology"/>
<comment type="caution">
    <text evidence="6">The sequence shown here is derived from an EMBL/GenBank/DDBJ whole genome shotgun (WGS) entry which is preliminary data.</text>
</comment>
<sequence length="188" mass="22478">MLFLYLNMTNLDLEQLKYPIGKFECPERITDQHIKNWILVLEQFPIRLEALVKHLTKEQLDTVYRPDGWTIRQVVHHVADSHHHCYTRFKWALTEDKPTIKAYNEADWAELHDSKQAPIQMSLEHIKAVHYKLVYLLKRLNSEDLKKSFIHPETESEVLLSYNIGSYAWHSNHHYAHIENLLKRKGWI</sequence>
<dbReference type="InterPro" id="IPR023774">
    <property type="entry name" value="Put_metal_dep_hydrolase_YfiT"/>
</dbReference>
<keyword evidence="7" id="KW-1185">Reference proteome</keyword>
<dbReference type="GO" id="GO:0046872">
    <property type="term" value="F:metal ion binding"/>
    <property type="evidence" value="ECO:0007669"/>
    <property type="project" value="UniProtKB-KW"/>
</dbReference>
<protein>
    <submittedName>
        <fullName evidence="6">DinB family protein</fullName>
    </submittedName>
</protein>
<keyword evidence="2" id="KW-0479">Metal-binding</keyword>
<evidence type="ECO:0000256" key="2">
    <source>
        <dbReference type="ARBA" id="ARBA00022723"/>
    </source>
</evidence>
<evidence type="ECO:0000313" key="6">
    <source>
        <dbReference type="EMBL" id="RED48335.1"/>
    </source>
</evidence>
<evidence type="ECO:0000256" key="1">
    <source>
        <dbReference type="ARBA" id="ARBA00022490"/>
    </source>
</evidence>
<gene>
    <name evidence="6" type="ORF">DFQ02_104181</name>
</gene>
<keyword evidence="1" id="KW-0963">Cytoplasm</keyword>
<keyword evidence="4" id="KW-0862">Zinc</keyword>
<keyword evidence="3" id="KW-0378">Hydrolase</keyword>
<dbReference type="SUPFAM" id="SSF109854">
    <property type="entry name" value="DinB/YfiT-like putative metalloenzymes"/>
    <property type="match status" value="1"/>
</dbReference>
<dbReference type="InterPro" id="IPR034660">
    <property type="entry name" value="DinB/YfiT-like"/>
</dbReference>
<evidence type="ECO:0000313" key="7">
    <source>
        <dbReference type="Proteomes" id="UP000256629"/>
    </source>
</evidence>
<accession>A0A3D9HFX6</accession>
<dbReference type="NCBIfam" id="NF009807">
    <property type="entry name" value="PRK13291.1"/>
    <property type="match status" value="1"/>
</dbReference>
<dbReference type="HAMAP" id="MF_01256">
    <property type="entry name" value="YfiT_hydrol"/>
    <property type="match status" value="1"/>
</dbReference>
<dbReference type="Pfam" id="PF12867">
    <property type="entry name" value="DinB_2"/>
    <property type="match status" value="1"/>
</dbReference>
<evidence type="ECO:0000259" key="5">
    <source>
        <dbReference type="Pfam" id="PF12867"/>
    </source>
</evidence>
<organism evidence="6 7">
    <name type="scientific">Seonamhaeicola aphaedonensis</name>
    <dbReference type="NCBI Taxonomy" id="1461338"/>
    <lineage>
        <taxon>Bacteria</taxon>
        <taxon>Pseudomonadati</taxon>
        <taxon>Bacteroidota</taxon>
        <taxon>Flavobacteriia</taxon>
        <taxon>Flavobacteriales</taxon>
        <taxon>Flavobacteriaceae</taxon>
    </lineage>
</organism>
<dbReference type="AlphaFoldDB" id="A0A3D9HFX6"/>
<dbReference type="EMBL" id="QRDX01000004">
    <property type="protein sequence ID" value="RED48335.1"/>
    <property type="molecule type" value="Genomic_DNA"/>
</dbReference>
<dbReference type="Gene3D" id="1.20.120.450">
    <property type="entry name" value="dinb family like domain"/>
    <property type="match status" value="1"/>
</dbReference>
<dbReference type="GO" id="GO:0016787">
    <property type="term" value="F:hydrolase activity"/>
    <property type="evidence" value="ECO:0007669"/>
    <property type="project" value="UniProtKB-KW"/>
</dbReference>
<dbReference type="Proteomes" id="UP000256629">
    <property type="component" value="Unassembled WGS sequence"/>
</dbReference>
<reference evidence="6 7" key="1">
    <citation type="submission" date="2018-07" db="EMBL/GenBank/DDBJ databases">
        <title>Genomic Encyclopedia of Type Strains, Phase III (KMG-III): the genomes of soil and plant-associated and newly described type strains.</title>
        <authorList>
            <person name="Whitman W."/>
        </authorList>
    </citation>
    <scope>NUCLEOTIDE SEQUENCE [LARGE SCALE GENOMIC DNA]</scope>
    <source>
        <strain evidence="6 7">CECT 8487</strain>
    </source>
</reference>
<name>A0A3D9HFX6_9FLAO</name>
<evidence type="ECO:0000256" key="3">
    <source>
        <dbReference type="ARBA" id="ARBA00022801"/>
    </source>
</evidence>
<feature type="domain" description="DinB-like" evidence="5">
    <location>
        <begin position="42"/>
        <end position="178"/>
    </location>
</feature>